<dbReference type="RefSeq" id="XP_002766048.1">
    <property type="nucleotide sequence ID" value="XM_002766002.1"/>
</dbReference>
<feature type="non-terminal residue" evidence="1">
    <location>
        <position position="1"/>
    </location>
</feature>
<evidence type="ECO:0000313" key="2">
    <source>
        <dbReference type="Proteomes" id="UP000007800"/>
    </source>
</evidence>
<gene>
    <name evidence="1" type="ORF">Pmar_PMAR027249</name>
</gene>
<evidence type="ECO:0000313" key="1">
    <source>
        <dbReference type="EMBL" id="EEQ98765.1"/>
    </source>
</evidence>
<name>C5LWY7_PERM5</name>
<sequence length="52" mass="5711">PLVLEASRGWRNIWSRVTASQGGQYKACTQRHQLQGVRQGRSVGLGCSAEAR</sequence>
<accession>C5LWY7</accession>
<dbReference type="InParanoid" id="C5LWY7"/>
<reference evidence="1 2" key="1">
    <citation type="submission" date="2008-07" db="EMBL/GenBank/DDBJ databases">
        <authorList>
            <person name="El-Sayed N."/>
            <person name="Caler E."/>
            <person name="Inman J."/>
            <person name="Amedeo P."/>
            <person name="Hass B."/>
            <person name="Wortman J."/>
        </authorList>
    </citation>
    <scope>NUCLEOTIDE SEQUENCE [LARGE SCALE GENOMIC DNA]</scope>
    <source>
        <strain evidence="2">ATCC 50983 / TXsc</strain>
    </source>
</reference>
<dbReference type="GeneID" id="9062776"/>
<dbReference type="AlphaFoldDB" id="C5LWY7"/>
<proteinExistence type="predicted"/>
<organism evidence="2">
    <name type="scientific">Perkinsus marinus (strain ATCC 50983 / TXsc)</name>
    <dbReference type="NCBI Taxonomy" id="423536"/>
    <lineage>
        <taxon>Eukaryota</taxon>
        <taxon>Sar</taxon>
        <taxon>Alveolata</taxon>
        <taxon>Perkinsozoa</taxon>
        <taxon>Perkinsea</taxon>
        <taxon>Perkinsida</taxon>
        <taxon>Perkinsidae</taxon>
        <taxon>Perkinsus</taxon>
    </lineage>
</organism>
<keyword evidence="2" id="KW-1185">Reference proteome</keyword>
<dbReference type="EMBL" id="GG686286">
    <property type="protein sequence ID" value="EEQ98765.1"/>
    <property type="molecule type" value="Genomic_DNA"/>
</dbReference>
<feature type="non-terminal residue" evidence="1">
    <location>
        <position position="52"/>
    </location>
</feature>
<protein>
    <submittedName>
        <fullName evidence="1">Uncharacterized protein</fullName>
    </submittedName>
</protein>
<dbReference type="Proteomes" id="UP000007800">
    <property type="component" value="Unassembled WGS sequence"/>
</dbReference>